<protein>
    <submittedName>
        <fullName evidence="1">Uncharacterized protein</fullName>
    </submittedName>
</protein>
<sequence length="97" mass="11375">MTTNANKYNEHGREQLLAAYIELNDYPPCKCWIPGHDETHGGSMFWSEITPNMLPIDLNMLRPSTIREMHEDICSEMQIEECPFNCKLKDYYFKLTA</sequence>
<gene>
    <name evidence="1" type="ORF">LCGC14_2364000</name>
</gene>
<reference evidence="1" key="1">
    <citation type="journal article" date="2015" name="Nature">
        <title>Complex archaea that bridge the gap between prokaryotes and eukaryotes.</title>
        <authorList>
            <person name="Spang A."/>
            <person name="Saw J.H."/>
            <person name="Jorgensen S.L."/>
            <person name="Zaremba-Niedzwiedzka K."/>
            <person name="Martijn J."/>
            <person name="Lind A.E."/>
            <person name="van Eijk R."/>
            <person name="Schleper C."/>
            <person name="Guy L."/>
            <person name="Ettema T.J."/>
        </authorList>
    </citation>
    <scope>NUCLEOTIDE SEQUENCE</scope>
</reference>
<organism evidence="1">
    <name type="scientific">marine sediment metagenome</name>
    <dbReference type="NCBI Taxonomy" id="412755"/>
    <lineage>
        <taxon>unclassified sequences</taxon>
        <taxon>metagenomes</taxon>
        <taxon>ecological metagenomes</taxon>
    </lineage>
</organism>
<comment type="caution">
    <text evidence="1">The sequence shown here is derived from an EMBL/GenBank/DDBJ whole genome shotgun (WGS) entry which is preliminary data.</text>
</comment>
<proteinExistence type="predicted"/>
<accession>A0A0F9F0I0</accession>
<name>A0A0F9F0I0_9ZZZZ</name>
<dbReference type="EMBL" id="LAZR01034697">
    <property type="protein sequence ID" value="KKL44607.1"/>
    <property type="molecule type" value="Genomic_DNA"/>
</dbReference>
<evidence type="ECO:0000313" key="1">
    <source>
        <dbReference type="EMBL" id="KKL44607.1"/>
    </source>
</evidence>
<dbReference type="AlphaFoldDB" id="A0A0F9F0I0"/>